<geneLocation type="plasmid" evidence="12 13">
    <name>p5</name>
</geneLocation>
<evidence type="ECO:0000256" key="2">
    <source>
        <dbReference type="ARBA" id="ARBA00022448"/>
    </source>
</evidence>
<dbReference type="Proteomes" id="UP000298595">
    <property type="component" value="Plasmid p5"/>
</dbReference>
<dbReference type="Pfam" id="PF06808">
    <property type="entry name" value="DctM"/>
    <property type="match status" value="1"/>
</dbReference>
<dbReference type="NCBIfam" id="TIGR00786">
    <property type="entry name" value="dctM"/>
    <property type="match status" value="1"/>
</dbReference>
<feature type="transmembrane region" description="Helical" evidence="9">
    <location>
        <begin position="30"/>
        <end position="58"/>
    </location>
</feature>
<keyword evidence="6 9" id="KW-1133">Transmembrane helix</keyword>
<feature type="transmembrane region" description="Helical" evidence="9">
    <location>
        <begin position="418"/>
        <end position="436"/>
    </location>
</feature>
<dbReference type="InterPro" id="IPR010656">
    <property type="entry name" value="DctM"/>
</dbReference>
<evidence type="ECO:0000259" key="10">
    <source>
        <dbReference type="Pfam" id="PF04290"/>
    </source>
</evidence>
<dbReference type="GO" id="GO:0022857">
    <property type="term" value="F:transmembrane transporter activity"/>
    <property type="evidence" value="ECO:0007669"/>
    <property type="project" value="UniProtKB-UniRule"/>
</dbReference>
<sequence length="627" mass="64905">MEVKLTPGQAADGFPPVSARTSIAASIERTIMAVTCPVAAALVVVIAVTLFSGVVARYVFGSPISWADELAAILFLWLVMLGSVVALGRNEHMRLTLVVGMVGTGTRTILEALSVLTMSALLILLFPPAVHYVDSEWMITTPALELPDGLRVLGLAVGIGLMLMICLARMLAAANLRQLAIASVIVGGLAVALMFGTPALMSLGKYNLVVFFVLGVGATVLVGVPIGFAFGIATAAYLTSTTSMPLEVMVGRIDEGVSHIILLSIPMFVLLGLVMESSGLARALIGFMASLVGHVRGGLHYVLLGAMYLVSGISGSKAADMAAVAPMLFPEMEKRGLPRKDLVALLSASGAQTETIPPSFVLIILGSVTGVSIAALFTAGLLPAIVAGAALAVVCAFRARGDNLSGVKRPSARDIGKAFVYSLPALALPFIIRAAVVEGVATATEVSTIGVIYALLVGAVVYRKFDWRGFYPMLVQTAALSGSILIILGMATAMAWALTQSGFSRDLAAVMTNLPGGAIGFMAVSVVLFVVLGSLLEGIPAIVLFGPLLFPIAKTLGIHEVHYAIVAVLAMGVGLFTPPFGVGFYAACAIGRESPDNVMGAVWPYIAAVTAALVIVAAIPWISIGFL</sequence>
<dbReference type="Pfam" id="PF04290">
    <property type="entry name" value="DctQ"/>
    <property type="match status" value="1"/>
</dbReference>
<feature type="transmembrane region" description="Helical" evidence="9">
    <location>
        <begin position="602"/>
        <end position="624"/>
    </location>
</feature>
<dbReference type="InterPro" id="IPR004681">
    <property type="entry name" value="TRAP_DctM"/>
</dbReference>
<keyword evidence="3" id="KW-1003">Cell membrane</keyword>
<evidence type="ECO:0000256" key="3">
    <source>
        <dbReference type="ARBA" id="ARBA00022475"/>
    </source>
</evidence>
<feature type="transmembrane region" description="Helical" evidence="9">
    <location>
        <begin position="342"/>
        <end position="365"/>
    </location>
</feature>
<feature type="transmembrane region" description="Helical" evidence="9">
    <location>
        <begin position="109"/>
        <end position="130"/>
    </location>
</feature>
<feature type="transmembrane region" description="Helical" evidence="9">
    <location>
        <begin position="206"/>
        <end position="239"/>
    </location>
</feature>
<dbReference type="EMBL" id="CP032326">
    <property type="protein sequence ID" value="QCO00288.1"/>
    <property type="molecule type" value="Genomic_DNA"/>
</dbReference>
<keyword evidence="12" id="KW-0614">Plasmid</keyword>
<dbReference type="PANTHER" id="PTHR33362:SF2">
    <property type="entry name" value="TRAP TRANSPORTER LARGE PERMEASE PROTEIN"/>
    <property type="match status" value="1"/>
</dbReference>
<feature type="transmembrane region" description="Helical" evidence="9">
    <location>
        <begin position="518"/>
        <end position="549"/>
    </location>
</feature>
<evidence type="ECO:0000313" key="12">
    <source>
        <dbReference type="EMBL" id="QCO00288.1"/>
    </source>
</evidence>
<reference evidence="12 13" key="1">
    <citation type="submission" date="2018-09" db="EMBL/GenBank/DDBJ databases">
        <title>Whole genome based analysis of evolution and adaptive divergence in Indian and Brazilian strains of Azospirillum brasilense.</title>
        <authorList>
            <person name="Singh C."/>
            <person name="Tripathi A.K."/>
        </authorList>
    </citation>
    <scope>NUCLEOTIDE SEQUENCE [LARGE SCALE GENOMIC DNA]</scope>
    <source>
        <strain evidence="12 13">MTCC4035</strain>
        <plasmid evidence="12 13">p5</plasmid>
    </source>
</reference>
<feature type="transmembrane region" description="Helical" evidence="9">
    <location>
        <begin position="179"/>
        <end position="200"/>
    </location>
</feature>
<evidence type="ECO:0000256" key="1">
    <source>
        <dbReference type="ARBA" id="ARBA00004429"/>
    </source>
</evidence>
<dbReference type="InterPro" id="IPR055348">
    <property type="entry name" value="DctQ"/>
</dbReference>
<dbReference type="KEGG" id="aare:D3093_32925"/>
<dbReference type="GO" id="GO:0005886">
    <property type="term" value="C:plasma membrane"/>
    <property type="evidence" value="ECO:0007669"/>
    <property type="project" value="UniProtKB-SubCell"/>
</dbReference>
<protein>
    <submittedName>
        <fullName evidence="12">TRAP transporter large permease subunit</fullName>
    </submittedName>
</protein>
<gene>
    <name evidence="12" type="ORF">D3093_32925</name>
</gene>
<evidence type="ECO:0000256" key="9">
    <source>
        <dbReference type="SAM" id="Phobius"/>
    </source>
</evidence>
<evidence type="ECO:0000256" key="4">
    <source>
        <dbReference type="ARBA" id="ARBA00022519"/>
    </source>
</evidence>
<feature type="transmembrane region" description="Helical" evidence="9">
    <location>
        <begin position="260"/>
        <end position="285"/>
    </location>
</feature>
<name>A0A4D8PU12_9PROT</name>
<dbReference type="PANTHER" id="PTHR33362">
    <property type="entry name" value="SIALIC ACID TRAP TRANSPORTER PERMEASE PROTEIN SIAT-RELATED"/>
    <property type="match status" value="1"/>
</dbReference>
<feature type="domain" description="Tripartite ATP-independent periplasmic transporters DctQ component" evidence="10">
    <location>
        <begin position="47"/>
        <end position="172"/>
    </location>
</feature>
<organism evidence="12 13">
    <name type="scientific">Azospirillum argentinense</name>
    <dbReference type="NCBI Taxonomy" id="2970906"/>
    <lineage>
        <taxon>Bacteria</taxon>
        <taxon>Pseudomonadati</taxon>
        <taxon>Pseudomonadota</taxon>
        <taxon>Alphaproteobacteria</taxon>
        <taxon>Rhodospirillales</taxon>
        <taxon>Azospirillaceae</taxon>
        <taxon>Azospirillum</taxon>
    </lineage>
</organism>
<evidence type="ECO:0000256" key="6">
    <source>
        <dbReference type="ARBA" id="ARBA00022989"/>
    </source>
</evidence>
<dbReference type="AlphaFoldDB" id="A0A4D8PU12"/>
<keyword evidence="5 9" id="KW-0812">Transmembrane</keyword>
<keyword evidence="7 9" id="KW-0472">Membrane</keyword>
<accession>A0A4D8PU12</accession>
<feature type="transmembrane region" description="Helical" evidence="9">
    <location>
        <begin position="442"/>
        <end position="462"/>
    </location>
</feature>
<feature type="transmembrane region" description="Helical" evidence="9">
    <location>
        <begin position="70"/>
        <end position="88"/>
    </location>
</feature>
<feature type="domain" description="TRAP C4-dicarboxylate transport system permease DctM subunit" evidence="11">
    <location>
        <begin position="218"/>
        <end position="622"/>
    </location>
</feature>
<comment type="function">
    <text evidence="8">Part of the tripartite ATP-independent periplasmic (TRAP) transport system.</text>
</comment>
<comment type="subcellular location">
    <subcellularLocation>
        <location evidence="1 8">Cell inner membrane</location>
        <topology evidence="1 8">Multi-pass membrane protein</topology>
    </subcellularLocation>
</comment>
<keyword evidence="4 8" id="KW-0997">Cell inner membrane</keyword>
<evidence type="ECO:0000313" key="13">
    <source>
        <dbReference type="Proteomes" id="UP000298595"/>
    </source>
</evidence>
<keyword evidence="2 8" id="KW-0813">Transport</keyword>
<feature type="transmembrane region" description="Helical" evidence="9">
    <location>
        <begin position="371"/>
        <end position="397"/>
    </location>
</feature>
<feature type="transmembrane region" description="Helical" evidence="9">
    <location>
        <begin position="474"/>
        <end position="498"/>
    </location>
</feature>
<feature type="transmembrane region" description="Helical" evidence="9">
    <location>
        <begin position="150"/>
        <end position="172"/>
    </location>
</feature>
<evidence type="ECO:0000256" key="5">
    <source>
        <dbReference type="ARBA" id="ARBA00022692"/>
    </source>
</evidence>
<evidence type="ECO:0000259" key="11">
    <source>
        <dbReference type="Pfam" id="PF06808"/>
    </source>
</evidence>
<feature type="transmembrane region" description="Helical" evidence="9">
    <location>
        <begin position="561"/>
        <end position="582"/>
    </location>
</feature>
<evidence type="ECO:0000256" key="8">
    <source>
        <dbReference type="RuleBase" id="RU369079"/>
    </source>
</evidence>
<evidence type="ECO:0000256" key="7">
    <source>
        <dbReference type="ARBA" id="ARBA00023136"/>
    </source>
</evidence>
<proteinExistence type="predicted"/>